<organism evidence="2 3">
    <name type="scientific">Symbiodinium natans</name>
    <dbReference type="NCBI Taxonomy" id="878477"/>
    <lineage>
        <taxon>Eukaryota</taxon>
        <taxon>Sar</taxon>
        <taxon>Alveolata</taxon>
        <taxon>Dinophyceae</taxon>
        <taxon>Suessiales</taxon>
        <taxon>Symbiodiniaceae</taxon>
        <taxon>Symbiodinium</taxon>
    </lineage>
</organism>
<dbReference type="OrthoDB" id="414884at2759"/>
<keyword evidence="3" id="KW-1185">Reference proteome</keyword>
<dbReference type="AlphaFoldDB" id="A0A812R691"/>
<comment type="caution">
    <text evidence="2">The sequence shown here is derived from an EMBL/GenBank/DDBJ whole genome shotgun (WGS) entry which is preliminary data.</text>
</comment>
<evidence type="ECO:0000256" key="1">
    <source>
        <dbReference type="SAM" id="MobiDB-lite"/>
    </source>
</evidence>
<reference evidence="2" key="1">
    <citation type="submission" date="2021-02" db="EMBL/GenBank/DDBJ databases">
        <authorList>
            <person name="Dougan E. K."/>
            <person name="Rhodes N."/>
            <person name="Thang M."/>
            <person name="Chan C."/>
        </authorList>
    </citation>
    <scope>NUCLEOTIDE SEQUENCE</scope>
</reference>
<dbReference type="Proteomes" id="UP000604046">
    <property type="component" value="Unassembled WGS sequence"/>
</dbReference>
<accession>A0A812R691</accession>
<evidence type="ECO:0000313" key="3">
    <source>
        <dbReference type="Proteomes" id="UP000604046"/>
    </source>
</evidence>
<feature type="region of interest" description="Disordered" evidence="1">
    <location>
        <begin position="555"/>
        <end position="577"/>
    </location>
</feature>
<gene>
    <name evidence="2" type="ORF">SNAT2548_LOCUS23058</name>
</gene>
<feature type="compositionally biased region" description="Low complexity" evidence="1">
    <location>
        <begin position="564"/>
        <end position="577"/>
    </location>
</feature>
<dbReference type="EMBL" id="CAJNDS010002307">
    <property type="protein sequence ID" value="CAE7423867.1"/>
    <property type="molecule type" value="Genomic_DNA"/>
</dbReference>
<name>A0A812R691_9DINO</name>
<evidence type="ECO:0000313" key="2">
    <source>
        <dbReference type="EMBL" id="CAE7423867.1"/>
    </source>
</evidence>
<proteinExistence type="predicted"/>
<protein>
    <submittedName>
        <fullName evidence="2">Uncharacterized protein</fullName>
    </submittedName>
</protein>
<sequence length="577" mass="64017">MRPSPLPHVVALTCVSAQTLHCWIFPARTCRAEPEWLPGSPQVVDAAALQGQPSAEDACAREARERWIGCQNGAEEAMDFALAPAVQQVEDIADAVPNFRALAFTGSYPDFGTQGLFNQLHRSPHLTRFFNYQVSFFWADKEMTQFSDIDLSRPSCNGLWANVKQKARDILDRPDDAICDGCREDLPAMWRHANGDVDVADFPFSGAKADCFLGTTTLTAAELLCVHRCTSADISKVDQDPDAQVHEMLWKKVQLELEGLLFFFNFPLAHLEASGWPLVAFLRKLGSAFWQTFGGAVPNECDLLDGERADVLHARMAPLLEDRTLDLREIKDAAEAAQRFLDLKDACPFATGAAMLVLLRSVQLSSQMAMEETDFSWLVLDAIKVWDVLSGSRVGAKRRYFYDALTTRWPWLQLIQQVHAGRGERDRALWPVDAEAFRPEQVSDRCEERVLSSIDSWRWQWTDSPFQAHGKRLEEPESPEALARTLCRLAGAEVLLLGAGLSAAPHLATSGAPSLSEADRRRGVCASCFPLALPFTLGRGIRTARAGVMIEWHMGPTGRTPWPSSTSSIRASVRSSC</sequence>